<reference evidence="9" key="1">
    <citation type="submission" date="2021-12" db="EMBL/GenBank/DDBJ databases">
        <title>Enterovibrio ZSDZ35 sp. nov. and Enterovibrio ZSDZ42 sp. nov., isolated from coastal seawater in Qingdao.</title>
        <authorList>
            <person name="Zhang P."/>
        </authorList>
    </citation>
    <scope>NUCLEOTIDE SEQUENCE</scope>
    <source>
        <strain evidence="9">ZSDZ42</strain>
    </source>
</reference>
<accession>A0ABT5QWN1</accession>
<evidence type="ECO:0000256" key="4">
    <source>
        <dbReference type="ARBA" id="ARBA00022729"/>
    </source>
</evidence>
<comment type="function">
    <text evidence="7">Possible subunit of a heme lyase.</text>
</comment>
<dbReference type="InterPro" id="IPR051263">
    <property type="entry name" value="C-type_cytochrome_biogenesis"/>
</dbReference>
<sequence>MIKRFWLALVLASSVAFSVSAAIEVYEFDDPAQEAAFHQLGKELRCPKCQNNNIADSNAGLAQDLRLKVYEMLKQGKNEDEIVEYMVARYGNFVTYNPPLTASTLILWAGPVLCVLIGFTVLVVRSRKPKAKAAQVELDGEEQARLAALLGDNAAEKQSANKNNKDTNG</sequence>
<gene>
    <name evidence="9" type="ORF">LRP50_04685</name>
</gene>
<feature type="signal peptide" evidence="7">
    <location>
        <begin position="1"/>
        <end position="21"/>
    </location>
</feature>
<dbReference type="EMBL" id="JAJUBC010000004">
    <property type="protein sequence ID" value="MDD1792422.1"/>
    <property type="molecule type" value="Genomic_DNA"/>
</dbReference>
<name>A0ABT5QWN1_9GAMM</name>
<keyword evidence="7" id="KW-0472">Membrane</keyword>
<dbReference type="InterPro" id="IPR005616">
    <property type="entry name" value="CcmH/CycL/Ccl2/NrfF_N"/>
</dbReference>
<evidence type="ECO:0000256" key="1">
    <source>
        <dbReference type="ARBA" id="ARBA00010342"/>
    </source>
</evidence>
<dbReference type="Pfam" id="PF03918">
    <property type="entry name" value="CcmH"/>
    <property type="match status" value="1"/>
</dbReference>
<evidence type="ECO:0000313" key="10">
    <source>
        <dbReference type="Proteomes" id="UP001149400"/>
    </source>
</evidence>
<keyword evidence="6 7" id="KW-0408">Iron</keyword>
<proteinExistence type="inferred from homology"/>
<keyword evidence="7" id="KW-1133">Transmembrane helix</keyword>
<keyword evidence="7" id="KW-0812">Transmembrane</keyword>
<evidence type="ECO:0000256" key="2">
    <source>
        <dbReference type="ARBA" id="ARBA00022617"/>
    </source>
</evidence>
<dbReference type="PANTHER" id="PTHR47870">
    <property type="entry name" value="CYTOCHROME C-TYPE BIOGENESIS PROTEIN CCMH"/>
    <property type="match status" value="1"/>
</dbReference>
<keyword evidence="5" id="KW-0201">Cytochrome c-type biogenesis</keyword>
<evidence type="ECO:0000259" key="8">
    <source>
        <dbReference type="Pfam" id="PF03918"/>
    </source>
</evidence>
<protein>
    <recommendedName>
        <fullName evidence="7">Cytochrome c-type biogenesis protein</fullName>
    </recommendedName>
</protein>
<dbReference type="Proteomes" id="UP001149400">
    <property type="component" value="Unassembled WGS sequence"/>
</dbReference>
<dbReference type="InterPro" id="IPR038297">
    <property type="entry name" value="CcmH/CycL/NrfF/Ccl2_sf"/>
</dbReference>
<dbReference type="PANTHER" id="PTHR47870:SF1">
    <property type="entry name" value="CYTOCHROME C-TYPE BIOGENESIS PROTEIN CCMH"/>
    <property type="match status" value="1"/>
</dbReference>
<evidence type="ECO:0000256" key="7">
    <source>
        <dbReference type="RuleBase" id="RU364112"/>
    </source>
</evidence>
<evidence type="ECO:0000256" key="5">
    <source>
        <dbReference type="ARBA" id="ARBA00022748"/>
    </source>
</evidence>
<feature type="transmembrane region" description="Helical" evidence="7">
    <location>
        <begin position="105"/>
        <end position="124"/>
    </location>
</feature>
<comment type="caution">
    <text evidence="9">The sequence shown here is derived from an EMBL/GenBank/DDBJ whole genome shotgun (WGS) entry which is preliminary data.</text>
</comment>
<feature type="domain" description="CcmH/CycL/Ccl2/NrfF N-terminal" evidence="8">
    <location>
        <begin position="10"/>
        <end position="150"/>
    </location>
</feature>
<evidence type="ECO:0000256" key="3">
    <source>
        <dbReference type="ARBA" id="ARBA00022723"/>
    </source>
</evidence>
<keyword evidence="3 7" id="KW-0479">Metal-binding</keyword>
<keyword evidence="10" id="KW-1185">Reference proteome</keyword>
<keyword evidence="2 7" id="KW-0349">Heme</keyword>
<comment type="similarity">
    <text evidence="1 7">Belongs to the CcmH/CycL/Ccl2/NrfF family.</text>
</comment>
<evidence type="ECO:0000313" key="9">
    <source>
        <dbReference type="EMBL" id="MDD1792422.1"/>
    </source>
</evidence>
<keyword evidence="4 7" id="KW-0732">Signal</keyword>
<dbReference type="CDD" id="cd16378">
    <property type="entry name" value="CcmH_N"/>
    <property type="match status" value="1"/>
</dbReference>
<feature type="chain" id="PRO_5044983340" description="Cytochrome c-type biogenesis protein" evidence="7">
    <location>
        <begin position="22"/>
        <end position="169"/>
    </location>
</feature>
<evidence type="ECO:0000256" key="6">
    <source>
        <dbReference type="ARBA" id="ARBA00023004"/>
    </source>
</evidence>
<dbReference type="Gene3D" id="1.10.8.640">
    <property type="entry name" value="Cytochrome C biogenesis protein"/>
    <property type="match status" value="1"/>
</dbReference>
<organism evidence="9 10">
    <name type="scientific">Enterovibrio gelatinilyticus</name>
    <dbReference type="NCBI Taxonomy" id="2899819"/>
    <lineage>
        <taxon>Bacteria</taxon>
        <taxon>Pseudomonadati</taxon>
        <taxon>Pseudomonadota</taxon>
        <taxon>Gammaproteobacteria</taxon>
        <taxon>Vibrionales</taxon>
        <taxon>Vibrionaceae</taxon>
        <taxon>Enterovibrio</taxon>
    </lineage>
</organism>